<dbReference type="Gene3D" id="3.10.129.10">
    <property type="entry name" value="Hotdog Thioesterase"/>
    <property type="match status" value="1"/>
</dbReference>
<protein>
    <recommendedName>
        <fullName evidence="4">Thioesterase domain-containing protein</fullName>
    </recommendedName>
</protein>
<dbReference type="PANTHER" id="PTHR47260:SF1">
    <property type="entry name" value="UPF0644 PROTEIN PB2B4.06"/>
    <property type="match status" value="1"/>
</dbReference>
<evidence type="ECO:0008006" key="4">
    <source>
        <dbReference type="Google" id="ProtNLM"/>
    </source>
</evidence>
<organism evidence="2 3">
    <name type="scientific">Wickerhamomyces pijperi</name>
    <name type="common">Yeast</name>
    <name type="synonym">Pichia pijperi</name>
    <dbReference type="NCBI Taxonomy" id="599730"/>
    <lineage>
        <taxon>Eukaryota</taxon>
        <taxon>Fungi</taxon>
        <taxon>Dikarya</taxon>
        <taxon>Ascomycota</taxon>
        <taxon>Saccharomycotina</taxon>
        <taxon>Saccharomycetes</taxon>
        <taxon>Phaffomycetales</taxon>
        <taxon>Wickerhamomycetaceae</taxon>
        <taxon>Wickerhamomyces</taxon>
    </lineage>
</organism>
<feature type="compositionally biased region" description="Low complexity" evidence="1">
    <location>
        <begin position="295"/>
        <end position="312"/>
    </location>
</feature>
<reference evidence="2" key="1">
    <citation type="journal article" date="2021" name="Open Biol.">
        <title>Shared evolutionary footprints suggest mitochondrial oxidative damage underlies multiple complex I losses in fungi.</title>
        <authorList>
            <person name="Schikora-Tamarit M.A."/>
            <person name="Marcet-Houben M."/>
            <person name="Nosek J."/>
            <person name="Gabaldon T."/>
        </authorList>
    </citation>
    <scope>NUCLEOTIDE SEQUENCE</scope>
    <source>
        <strain evidence="2">CBS2887</strain>
    </source>
</reference>
<evidence type="ECO:0000313" key="3">
    <source>
        <dbReference type="Proteomes" id="UP000774326"/>
    </source>
</evidence>
<feature type="region of interest" description="Disordered" evidence="1">
    <location>
        <begin position="40"/>
        <end position="62"/>
    </location>
</feature>
<reference evidence="2" key="2">
    <citation type="submission" date="2021-01" db="EMBL/GenBank/DDBJ databases">
        <authorList>
            <person name="Schikora-Tamarit M.A."/>
        </authorList>
    </citation>
    <scope>NUCLEOTIDE SEQUENCE</scope>
    <source>
        <strain evidence="2">CBS2887</strain>
    </source>
</reference>
<accession>A0A9P8THQ7</accession>
<sequence>MLYRSLQRQSQLAFTRPWVQLIRSQSTTIKVTTINPIPASQSPVLPEAQDNGNKDGNEKKKKEQFPNLPLYLSAFILGAGLAQLFPLNELAKFWISERLPAANSPHAESFRNNVETQLQKLPLYQKLYNDPDYKSVRAWNYVDSSTIDDVITTGVLAVPGGIAIKPVLFYNSRTKESVNIVHVGQRLCGYPFLIHGGILATLLDEIMKRGASFKFGIDPISDYKWDHIKTDTIELQYKFPTFANQFLVVRTKINENGDVEGRVETVNGRLLVNGLGKYSEPKFSVLPVIVGGGRSSSASASQSTGKSRFWPF</sequence>
<dbReference type="EMBL" id="JAEUBG010004810">
    <property type="protein sequence ID" value="KAH3680028.1"/>
    <property type="molecule type" value="Genomic_DNA"/>
</dbReference>
<evidence type="ECO:0000313" key="2">
    <source>
        <dbReference type="EMBL" id="KAH3680028.1"/>
    </source>
</evidence>
<feature type="region of interest" description="Disordered" evidence="1">
    <location>
        <begin position="293"/>
        <end position="312"/>
    </location>
</feature>
<evidence type="ECO:0000256" key="1">
    <source>
        <dbReference type="SAM" id="MobiDB-lite"/>
    </source>
</evidence>
<gene>
    <name evidence="2" type="ORF">WICPIJ_008441</name>
</gene>
<dbReference type="SUPFAM" id="SSF54637">
    <property type="entry name" value="Thioesterase/thiol ester dehydrase-isomerase"/>
    <property type="match status" value="1"/>
</dbReference>
<name>A0A9P8THQ7_WICPI</name>
<dbReference type="Proteomes" id="UP000774326">
    <property type="component" value="Unassembled WGS sequence"/>
</dbReference>
<dbReference type="PANTHER" id="PTHR47260">
    <property type="entry name" value="UPF0644 PROTEIN PB2B4.06"/>
    <property type="match status" value="1"/>
</dbReference>
<dbReference type="OrthoDB" id="506431at2759"/>
<keyword evidence="3" id="KW-1185">Reference proteome</keyword>
<feature type="compositionally biased region" description="Basic and acidic residues" evidence="1">
    <location>
        <begin position="52"/>
        <end position="62"/>
    </location>
</feature>
<dbReference type="InterPro" id="IPR052061">
    <property type="entry name" value="PTE-AB_protein"/>
</dbReference>
<comment type="caution">
    <text evidence="2">The sequence shown here is derived from an EMBL/GenBank/DDBJ whole genome shotgun (WGS) entry which is preliminary data.</text>
</comment>
<dbReference type="AlphaFoldDB" id="A0A9P8THQ7"/>
<proteinExistence type="predicted"/>
<dbReference type="InterPro" id="IPR029069">
    <property type="entry name" value="HotDog_dom_sf"/>
</dbReference>